<dbReference type="OrthoDB" id="392595at2"/>
<keyword evidence="1" id="KW-1133">Transmembrane helix</keyword>
<protein>
    <submittedName>
        <fullName evidence="2">Uncharacterized protein</fullName>
    </submittedName>
</protein>
<evidence type="ECO:0000313" key="3">
    <source>
        <dbReference type="Proteomes" id="UP000233419"/>
    </source>
</evidence>
<dbReference type="KEGG" id="msyr:CXP39_01845"/>
<dbReference type="EMBL" id="CP025257">
    <property type="protein sequence ID" value="AUF83533.1"/>
    <property type="molecule type" value="Genomic_DNA"/>
</dbReference>
<organism evidence="2 3">
    <name type="scientific">Mesoplasma syrphidae</name>
    <dbReference type="NCBI Taxonomy" id="225999"/>
    <lineage>
        <taxon>Bacteria</taxon>
        <taxon>Bacillati</taxon>
        <taxon>Mycoplasmatota</taxon>
        <taxon>Mollicutes</taxon>
        <taxon>Entomoplasmatales</taxon>
        <taxon>Entomoplasmataceae</taxon>
        <taxon>Mesoplasma</taxon>
    </lineage>
</organism>
<dbReference type="AlphaFoldDB" id="A0A2K9BNB8"/>
<feature type="transmembrane region" description="Helical" evidence="1">
    <location>
        <begin position="597"/>
        <end position="618"/>
    </location>
</feature>
<proteinExistence type="predicted"/>
<keyword evidence="1" id="KW-0812">Transmembrane</keyword>
<gene>
    <name evidence="2" type="ORF">CXP39_01845</name>
</gene>
<feature type="transmembrane region" description="Helical" evidence="1">
    <location>
        <begin position="151"/>
        <end position="175"/>
    </location>
</feature>
<evidence type="ECO:0000313" key="2">
    <source>
        <dbReference type="EMBL" id="AUF83533.1"/>
    </source>
</evidence>
<feature type="transmembrane region" description="Helical" evidence="1">
    <location>
        <begin position="182"/>
        <end position="204"/>
    </location>
</feature>
<sequence>MKKISFNKQTYKEFFEFSISTRIAFDILKSKVWIATTTFFILLFAGVNVCFSFILNTPSLNRTIIQFVPIIIMMIYISYFNIYSMAKYFSKEIKNGIVNLEIRSGTSKSRLFWERVLVNKIFSVILILIYVIIFFLIYISSKKEFNKVVALNYTAGLFFTIIFDLIIFSILLIFITVQSGALMGALGTFILIFFASIPLIALFVQKQEIISDFGVRNYKLAVANETNKLSQKFGKNSIIEQSIADMRILRNNKFQYFDEFGNKFEFEDAPETLPIYGFNLNKYNAKFPTYENFYRFEESYLYDLMYSGLGSEVENLPLFAYLQKDNNFVGKKFYVKVSEETKQTSIFKLFKKMTNKIVYTDEELFNMYSEKAISNSIFYQHSNYLKQEASLANKLQGEFEYKKVLKKIYKSANHQEKEILKLIDSVVKTCYLIYNPELLTNNGRNNDVFSFREYPNGIKDWTWSKYLKITPGQRTIQKVFFQILEITTYVSGQNINETEKPITATEAMKQVRKQNSNPYNFFIKQVNYINNPIYNLAFDHEVFSSSTSRLPMQIYDVKGLKTVNEEKTTFAKFDGAWANGRNYEEIISLGFSLNINLIVFLEILGSASVLLLGFGIFYKKIVK</sequence>
<dbReference type="RefSeq" id="WP_027048112.1">
    <property type="nucleotide sequence ID" value="NZ_CP025257.1"/>
</dbReference>
<name>A0A2K9BNB8_9MOLU</name>
<evidence type="ECO:0000256" key="1">
    <source>
        <dbReference type="SAM" id="Phobius"/>
    </source>
</evidence>
<dbReference type="Proteomes" id="UP000233419">
    <property type="component" value="Chromosome"/>
</dbReference>
<keyword evidence="1" id="KW-0472">Membrane</keyword>
<keyword evidence="3" id="KW-1185">Reference proteome</keyword>
<feature type="transmembrane region" description="Helical" evidence="1">
    <location>
        <begin position="67"/>
        <end position="86"/>
    </location>
</feature>
<reference evidence="2 3" key="1">
    <citation type="submission" date="2017-12" db="EMBL/GenBank/DDBJ databases">
        <title>Mesoplasma syrphidae YJS, Complete Genome.</title>
        <authorList>
            <person name="Knight T.F."/>
            <person name="Citino T."/>
            <person name="Rubinstein R."/>
            <person name="Neuschaefer Z."/>
        </authorList>
    </citation>
    <scope>NUCLEOTIDE SEQUENCE [LARGE SCALE GENOMIC DNA]</scope>
    <source>
        <strain evidence="2 3">YJS</strain>
    </source>
</reference>
<feature type="transmembrane region" description="Helical" evidence="1">
    <location>
        <begin position="117"/>
        <end position="139"/>
    </location>
</feature>
<feature type="transmembrane region" description="Helical" evidence="1">
    <location>
        <begin position="32"/>
        <end position="55"/>
    </location>
</feature>
<accession>A0A2K9BNB8</accession>